<dbReference type="InterPro" id="IPR006020">
    <property type="entry name" value="PTB/PI_dom"/>
</dbReference>
<feature type="region of interest" description="Disordered" evidence="3">
    <location>
        <begin position="303"/>
        <end position="343"/>
    </location>
</feature>
<dbReference type="AlphaFoldDB" id="A0A1V9XW00"/>
<dbReference type="GO" id="GO:0007169">
    <property type="term" value="P:cell surface receptor protein tyrosine kinase signaling pathway"/>
    <property type="evidence" value="ECO:0007669"/>
    <property type="project" value="TreeGrafter"/>
</dbReference>
<evidence type="ECO:0000256" key="1">
    <source>
        <dbReference type="ARBA" id="ARBA00022999"/>
    </source>
</evidence>
<dbReference type="PANTHER" id="PTHR10337:SF11">
    <property type="entry name" value="DSHC PROTEIN"/>
    <property type="match status" value="1"/>
</dbReference>
<accession>A0A1V9XW00</accession>
<dbReference type="SMART" id="SM00462">
    <property type="entry name" value="PTB"/>
    <property type="match status" value="1"/>
</dbReference>
<dbReference type="GO" id="GO:0005886">
    <property type="term" value="C:plasma membrane"/>
    <property type="evidence" value="ECO:0007669"/>
    <property type="project" value="TreeGrafter"/>
</dbReference>
<dbReference type="InterPro" id="IPR006019">
    <property type="entry name" value="PID_Shc-like"/>
</dbReference>
<dbReference type="PRINTS" id="PR00629">
    <property type="entry name" value="SHCPIDOMAIN"/>
</dbReference>
<keyword evidence="7" id="KW-1185">Reference proteome</keyword>
<dbReference type="PANTHER" id="PTHR10337">
    <property type="entry name" value="SHC TRANSFORMING PROTEIN"/>
    <property type="match status" value="1"/>
</dbReference>
<evidence type="ECO:0000256" key="2">
    <source>
        <dbReference type="PROSITE-ProRule" id="PRU00191"/>
    </source>
</evidence>
<dbReference type="InterPro" id="IPR051235">
    <property type="entry name" value="CEP152/SHC-Transforming"/>
</dbReference>
<dbReference type="InterPro" id="IPR035676">
    <property type="entry name" value="SHC_SH2"/>
</dbReference>
<evidence type="ECO:0000259" key="5">
    <source>
        <dbReference type="PROSITE" id="PS50001"/>
    </source>
</evidence>
<dbReference type="Pfam" id="PF00017">
    <property type="entry name" value="SH2"/>
    <property type="match status" value="1"/>
</dbReference>
<dbReference type="Gene3D" id="3.30.505.10">
    <property type="entry name" value="SH2 domain"/>
    <property type="match status" value="1"/>
</dbReference>
<dbReference type="InterPro" id="IPR036860">
    <property type="entry name" value="SH2_dom_sf"/>
</dbReference>
<feature type="compositionally biased region" description="Polar residues" evidence="3">
    <location>
        <begin position="370"/>
        <end position="398"/>
    </location>
</feature>
<comment type="caution">
    <text evidence="6">The sequence shown here is derived from an EMBL/GenBank/DDBJ whole genome shotgun (WGS) entry which is preliminary data.</text>
</comment>
<dbReference type="FunCoup" id="A0A1V9XW00">
    <property type="interactions" value="328"/>
</dbReference>
<keyword evidence="1 2" id="KW-0727">SH2 domain</keyword>
<dbReference type="CDD" id="cd01209">
    <property type="entry name" value="PTB_Shc"/>
    <property type="match status" value="1"/>
</dbReference>
<evidence type="ECO:0000256" key="3">
    <source>
        <dbReference type="SAM" id="MobiDB-lite"/>
    </source>
</evidence>
<dbReference type="PROSITE" id="PS01179">
    <property type="entry name" value="PID"/>
    <property type="match status" value="1"/>
</dbReference>
<dbReference type="STRING" id="418985.A0A1V9XW00"/>
<evidence type="ECO:0000313" key="6">
    <source>
        <dbReference type="EMBL" id="OQR77676.1"/>
    </source>
</evidence>
<dbReference type="SMART" id="SM00252">
    <property type="entry name" value="SH2"/>
    <property type="match status" value="1"/>
</dbReference>
<dbReference type="Proteomes" id="UP000192247">
    <property type="component" value="Unassembled WGS sequence"/>
</dbReference>
<dbReference type="OrthoDB" id="9938362at2759"/>
<evidence type="ECO:0000313" key="7">
    <source>
        <dbReference type="Proteomes" id="UP000192247"/>
    </source>
</evidence>
<feature type="compositionally biased region" description="Basic and acidic residues" evidence="3">
    <location>
        <begin position="330"/>
        <end position="340"/>
    </location>
</feature>
<dbReference type="EMBL" id="MNPL01003240">
    <property type="protein sequence ID" value="OQR77676.1"/>
    <property type="molecule type" value="Genomic_DNA"/>
</dbReference>
<reference evidence="6 7" key="1">
    <citation type="journal article" date="2017" name="Gigascience">
        <title>Draft genome of the honey bee ectoparasitic mite, Tropilaelaps mercedesae, is shaped by the parasitic life history.</title>
        <authorList>
            <person name="Dong X."/>
            <person name="Armstrong S.D."/>
            <person name="Xia D."/>
            <person name="Makepeace B.L."/>
            <person name="Darby A.C."/>
            <person name="Kadowaki T."/>
        </authorList>
    </citation>
    <scope>NUCLEOTIDE SEQUENCE [LARGE SCALE GENOMIC DNA]</scope>
    <source>
        <strain evidence="6">Wuxi-XJTLU</strain>
    </source>
</reference>
<dbReference type="GO" id="GO:0035556">
    <property type="term" value="P:intracellular signal transduction"/>
    <property type="evidence" value="ECO:0007669"/>
    <property type="project" value="InterPro"/>
</dbReference>
<dbReference type="GO" id="GO:0030971">
    <property type="term" value="F:receptor tyrosine kinase binding"/>
    <property type="evidence" value="ECO:0007669"/>
    <property type="project" value="TreeGrafter"/>
</dbReference>
<feature type="region of interest" description="Disordered" evidence="3">
    <location>
        <begin position="246"/>
        <end position="281"/>
    </location>
</feature>
<feature type="domain" description="PID" evidence="4">
    <location>
        <begin position="54"/>
        <end position="233"/>
    </location>
</feature>
<dbReference type="CDD" id="cd09925">
    <property type="entry name" value="SH2_SHC"/>
    <property type="match status" value="1"/>
</dbReference>
<gene>
    <name evidence="6" type="ORF">BIW11_06918</name>
</gene>
<dbReference type="Gene3D" id="2.30.29.30">
    <property type="entry name" value="Pleckstrin-homology domain (PH domain)/Phosphotyrosine-binding domain (PTB)"/>
    <property type="match status" value="1"/>
</dbReference>
<dbReference type="Pfam" id="PF00640">
    <property type="entry name" value="PID"/>
    <property type="match status" value="2"/>
</dbReference>
<proteinExistence type="predicted"/>
<dbReference type="SUPFAM" id="SSF55550">
    <property type="entry name" value="SH2 domain"/>
    <property type="match status" value="1"/>
</dbReference>
<dbReference type="InterPro" id="IPR000980">
    <property type="entry name" value="SH2"/>
</dbReference>
<dbReference type="InParanoid" id="A0A1V9XW00"/>
<dbReference type="SUPFAM" id="SSF50729">
    <property type="entry name" value="PH domain-like"/>
    <property type="match status" value="1"/>
</dbReference>
<evidence type="ECO:0000259" key="4">
    <source>
        <dbReference type="PROSITE" id="PS01179"/>
    </source>
</evidence>
<dbReference type="InterPro" id="IPR011993">
    <property type="entry name" value="PH-like_dom_sf"/>
</dbReference>
<dbReference type="PRINTS" id="PR00401">
    <property type="entry name" value="SH2DOMAIN"/>
</dbReference>
<feature type="domain" description="SH2" evidence="5">
    <location>
        <begin position="437"/>
        <end position="528"/>
    </location>
</feature>
<sequence length="561" mass="60932">MASPSNSSGILESNAVSTGNNVGSGTSVGAASLTSLSASSRTWLHQDNEILGLGVCYTVKYVGCLEVLTSMKSLDFETRTLIAKECIVRVSESAGFRSPDRKRKTDRRLHRVLADMPIMEHAGKLNSIMFSHILALLGQTCAFGSTHPLYRLRTSRRISTWHHIRCQTSASHPVLTACGEQDTLDFVAYVGKDARQSRACFVLECGGGLAQEVIATIGQAFELRFRELMRRSPVVLGNNCVGAAAEASSGTPAPFIPLPPRDPDYYNDLPGKTPPEHQQPSEAAYKTNNNVLSALPAYSSVAGGASSPNNNTSSKSNVDNLIDFENPDPTPDHTAPEPNHEYVNQPIINTTLDVFDMRPMDQVLPPTTPVPMQQQHHAEGQSQFQVLPTPTTGQQQQHEIPHNTCPESGDAGPPDSSQTPPPEVVATIEQHLLLEPWYHGSISRAESEKLLERDGDFLVRESRGQRGQFVLTGLQAGQGRHLLLIDPHGVVRTKDRTFSSISHLIHFHRDNQLPILSADSALLLVRPVMHSERFSGSGGSALDSLATSSAISSAVYSSKQY</sequence>
<feature type="region of interest" description="Disordered" evidence="3">
    <location>
        <begin position="360"/>
        <end position="422"/>
    </location>
</feature>
<organism evidence="6 7">
    <name type="scientific">Tropilaelaps mercedesae</name>
    <dbReference type="NCBI Taxonomy" id="418985"/>
    <lineage>
        <taxon>Eukaryota</taxon>
        <taxon>Metazoa</taxon>
        <taxon>Ecdysozoa</taxon>
        <taxon>Arthropoda</taxon>
        <taxon>Chelicerata</taxon>
        <taxon>Arachnida</taxon>
        <taxon>Acari</taxon>
        <taxon>Parasitiformes</taxon>
        <taxon>Mesostigmata</taxon>
        <taxon>Gamasina</taxon>
        <taxon>Dermanyssoidea</taxon>
        <taxon>Laelapidae</taxon>
        <taxon>Tropilaelaps</taxon>
    </lineage>
</organism>
<feature type="compositionally biased region" description="Low complexity" evidence="3">
    <location>
        <begin position="306"/>
        <end position="317"/>
    </location>
</feature>
<dbReference type="PROSITE" id="PS50001">
    <property type="entry name" value="SH2"/>
    <property type="match status" value="1"/>
</dbReference>
<protein>
    <submittedName>
        <fullName evidence="6">SHC-transforming protein 1-like</fullName>
    </submittedName>
</protein>
<name>A0A1V9XW00_9ACAR</name>